<comment type="caution">
    <text evidence="2">The sequence shown here is derived from an EMBL/GenBank/DDBJ whole genome shotgun (WGS) entry which is preliminary data.</text>
</comment>
<dbReference type="EMBL" id="JAACJJ010000028">
    <property type="protein sequence ID" value="KAF5321420.1"/>
    <property type="molecule type" value="Genomic_DNA"/>
</dbReference>
<gene>
    <name evidence="2" type="ORF">D9619_002145</name>
</gene>
<reference evidence="2 3" key="1">
    <citation type="journal article" date="2020" name="ISME J.">
        <title>Uncovering the hidden diversity of litter-decomposition mechanisms in mushroom-forming fungi.</title>
        <authorList>
            <person name="Floudas D."/>
            <person name="Bentzer J."/>
            <person name="Ahren D."/>
            <person name="Johansson T."/>
            <person name="Persson P."/>
            <person name="Tunlid A."/>
        </authorList>
    </citation>
    <scope>NUCLEOTIDE SEQUENCE [LARGE SCALE GENOMIC DNA]</scope>
    <source>
        <strain evidence="2 3">CBS 101986</strain>
    </source>
</reference>
<evidence type="ECO:0000313" key="3">
    <source>
        <dbReference type="Proteomes" id="UP000567179"/>
    </source>
</evidence>
<organism evidence="2 3">
    <name type="scientific">Psilocybe cf. subviscida</name>
    <dbReference type="NCBI Taxonomy" id="2480587"/>
    <lineage>
        <taxon>Eukaryota</taxon>
        <taxon>Fungi</taxon>
        <taxon>Dikarya</taxon>
        <taxon>Basidiomycota</taxon>
        <taxon>Agaricomycotina</taxon>
        <taxon>Agaricomycetes</taxon>
        <taxon>Agaricomycetidae</taxon>
        <taxon>Agaricales</taxon>
        <taxon>Agaricineae</taxon>
        <taxon>Strophariaceae</taxon>
        <taxon>Psilocybe</taxon>
    </lineage>
</organism>
<proteinExistence type="predicted"/>
<feature type="compositionally biased region" description="Low complexity" evidence="1">
    <location>
        <begin position="384"/>
        <end position="400"/>
    </location>
</feature>
<dbReference type="AlphaFoldDB" id="A0A8H5BDU3"/>
<feature type="compositionally biased region" description="Low complexity" evidence="1">
    <location>
        <begin position="13"/>
        <end position="26"/>
    </location>
</feature>
<feature type="region of interest" description="Disordered" evidence="1">
    <location>
        <begin position="1"/>
        <end position="86"/>
    </location>
</feature>
<evidence type="ECO:0000256" key="1">
    <source>
        <dbReference type="SAM" id="MobiDB-lite"/>
    </source>
</evidence>
<feature type="region of interest" description="Disordered" evidence="1">
    <location>
        <begin position="304"/>
        <end position="400"/>
    </location>
</feature>
<protein>
    <submittedName>
        <fullName evidence="2">Uncharacterized protein</fullName>
    </submittedName>
</protein>
<evidence type="ECO:0000313" key="2">
    <source>
        <dbReference type="EMBL" id="KAF5321420.1"/>
    </source>
</evidence>
<accession>A0A8H5BDU3</accession>
<keyword evidence="3" id="KW-1185">Reference proteome</keyword>
<dbReference type="Proteomes" id="UP000567179">
    <property type="component" value="Unassembled WGS sequence"/>
</dbReference>
<dbReference type="InterPro" id="IPR011043">
    <property type="entry name" value="Gal_Oxase/kelch_b-propeller"/>
</dbReference>
<dbReference type="SUPFAM" id="SSF50965">
    <property type="entry name" value="Galactose oxidase, central domain"/>
    <property type="match status" value="1"/>
</dbReference>
<feature type="compositionally biased region" description="Low complexity" evidence="1">
    <location>
        <begin position="305"/>
        <end position="334"/>
    </location>
</feature>
<name>A0A8H5BDU3_9AGAR</name>
<sequence>MDDCLLLPDDTARPWPSASTSTSPATIGDWPPMYKDHPPAPTSTSEHDEEFTQEGTLMDRNELHPSTAPSDPRLMSPARPGGESASSAGMFATIHGGTFMHTVKIHTPDSQTWSALEGGILSIEMLANREVTISGGTFLNVAHIYTPDSPAWSELGSASSAGMRTESDPPVTIIGGTFKNIVHLYEPKSPILPGLGYVLSARMFGNREVTISGGTFVTVAHIYTPDSRVWSQKESASSAGILRNPPITISGGTFRTVEHIYKPKSPACAGLKKKFSVPMFMNRSFRIMGGSFESVGPIYEPNSPAPAGAAPAQEVSLPASAATTAEHAPPTHHSSATRPAHEDYPPAPTSTNGEGEVFTQMGNPNHLTNRDELRPRSAWSPQHSARSPARPRRGGPSSAAMFTNAQGNKIAGCTFHNVAHNYGPDAPAPAGVSVLQFAGLASLQVTSTASLQYYLHSNHPQVAPPLVMASPSTVDVALHFPSLYREVKIMGTFALWAWFIGMWIRRGAI</sequence>